<dbReference type="RefSeq" id="WP_108090196.1">
    <property type="nucleotide sequence ID" value="NZ_PZPP01000010.1"/>
</dbReference>
<dbReference type="EMBL" id="PZPP01000010">
    <property type="protein sequence ID" value="PTM36159.1"/>
    <property type="molecule type" value="Genomic_DNA"/>
</dbReference>
<dbReference type="OrthoDB" id="7061352at2"/>
<dbReference type="NCBIfam" id="NF007281">
    <property type="entry name" value="PRK09741.1"/>
    <property type="match status" value="1"/>
</dbReference>
<accession>A0A2T4Y1V8</accession>
<dbReference type="SUPFAM" id="SSF103370">
    <property type="entry name" value="NinB"/>
    <property type="match status" value="1"/>
</dbReference>
<reference evidence="1 2" key="1">
    <citation type="submission" date="2018-04" db="EMBL/GenBank/DDBJ databases">
        <title>Genome sequencing reveals highly heavy metal resistance and biotechnology application of the novel Enterobacter cloacae amazonensis isolated from wastewater river in Manaus - Amazonas.</title>
        <authorList>
            <person name="Astolfi M.C.T."/>
            <person name="Carvalho E.B.D.S."/>
            <person name="Lacerda L.B."/>
            <person name="Pinto M.V."/>
            <person name="Nogueira V.B."/>
            <person name="Barros A.M."/>
            <person name="Astolfi-Filho S."/>
        </authorList>
    </citation>
    <scope>NUCLEOTIDE SEQUENCE [LARGE SCALE GENOMIC DNA]</scope>
    <source>
        <strain evidence="2">amazonensis</strain>
    </source>
</reference>
<name>A0A2T4Y1V8_ENTCL</name>
<proteinExistence type="predicted"/>
<comment type="caution">
    <text evidence="1">The sequence shown here is derived from an EMBL/GenBank/DDBJ whole genome shotgun (WGS) entry which is preliminary data.</text>
</comment>
<dbReference type="AlphaFoldDB" id="A0A2T4Y1V8"/>
<dbReference type="InterPro" id="IPR036619">
    <property type="entry name" value="NinB_sf"/>
</dbReference>
<evidence type="ECO:0000313" key="1">
    <source>
        <dbReference type="EMBL" id="PTM36159.1"/>
    </source>
</evidence>
<protein>
    <recommendedName>
        <fullName evidence="3">Recombination protein NinB</fullName>
    </recommendedName>
</protein>
<gene>
    <name evidence="1" type="ORF">DA103_09110</name>
</gene>
<dbReference type="Proteomes" id="UP000241614">
    <property type="component" value="Unassembled WGS sequence"/>
</dbReference>
<organism evidence="1 2">
    <name type="scientific">Enterobacter cloacae</name>
    <dbReference type="NCBI Taxonomy" id="550"/>
    <lineage>
        <taxon>Bacteria</taxon>
        <taxon>Pseudomonadati</taxon>
        <taxon>Pseudomonadota</taxon>
        <taxon>Gammaproteobacteria</taxon>
        <taxon>Enterobacterales</taxon>
        <taxon>Enterobacteriaceae</taxon>
        <taxon>Enterobacter</taxon>
        <taxon>Enterobacter cloacae complex</taxon>
    </lineage>
</organism>
<evidence type="ECO:0008006" key="3">
    <source>
        <dbReference type="Google" id="ProtNLM"/>
    </source>
</evidence>
<sequence>MQKCTCDFLHSAVSVKEAPVDGIKLHRGNFAAIGQQVQPLLDAGQCFRLQVKPWREKRSLSQNALSHMWYTEISEYLIARGKTFATPEWVKDAMKHTYLGYESKDRVDVVSGEVTTVQSLRHTSELEIGEMYIFLCKVEAWAMNIGCHLTIPSDSQYQKLREAQDA</sequence>
<dbReference type="Gene3D" id="1.10.3790.10">
    <property type="entry name" value="NinB"/>
    <property type="match status" value="1"/>
</dbReference>
<evidence type="ECO:0000313" key="2">
    <source>
        <dbReference type="Proteomes" id="UP000241614"/>
    </source>
</evidence>